<dbReference type="EMBL" id="CP058910">
    <property type="protein sequence ID" value="QLH78660.1"/>
    <property type="molecule type" value="Genomic_DNA"/>
</dbReference>
<reference evidence="2 3" key="1">
    <citation type="submission" date="2020-07" db="EMBL/GenBank/DDBJ databases">
        <title>Halosimplex pelagicum sp. nov. and Halosimplex rubrum sp. nov., isolated from salted brown alga Laminaria, and emended description of the genus Halosimplex.</title>
        <authorList>
            <person name="Cui H."/>
        </authorList>
    </citation>
    <scope>NUCLEOTIDE SEQUENCE [LARGE SCALE GENOMIC DNA]</scope>
    <source>
        <strain evidence="2 3">R27</strain>
    </source>
</reference>
<keyword evidence="1" id="KW-1133">Transmembrane helix</keyword>
<evidence type="ECO:0000313" key="2">
    <source>
        <dbReference type="EMBL" id="QLH78660.1"/>
    </source>
</evidence>
<dbReference type="RefSeq" id="WP_179908539.1">
    <property type="nucleotide sequence ID" value="NZ_CP058910.1"/>
</dbReference>
<evidence type="ECO:0000313" key="3">
    <source>
        <dbReference type="Proteomes" id="UP000509667"/>
    </source>
</evidence>
<name>A0A7D5PB25_9EURY</name>
<dbReference type="AlphaFoldDB" id="A0A7D5PB25"/>
<dbReference type="KEGG" id="hrr:HZS55_15790"/>
<sequence>MATEQPGIPRRVGEMIVMTVTRSTDAGSTLFLTTLPIQIVVGLGVGAEAAMYLYLGIAGASLHAGMFMARRIFNEGYPYQRDVSGTGMSGKYLLAALTVQANVAMLLGVVAGLLAASAGQTVAVIVAMAVPAADIKLGEYAWYLSPSMVVVEVGGRLLGEDALVPEGFRGTLLTESDLLELLGRPRTR</sequence>
<keyword evidence="3" id="KW-1185">Reference proteome</keyword>
<feature type="transmembrane region" description="Helical" evidence="1">
    <location>
        <begin position="93"/>
        <end position="116"/>
    </location>
</feature>
<organism evidence="2 3">
    <name type="scientific">Halosimplex rubrum</name>
    <dbReference type="NCBI Taxonomy" id="869889"/>
    <lineage>
        <taxon>Archaea</taxon>
        <taxon>Methanobacteriati</taxon>
        <taxon>Methanobacteriota</taxon>
        <taxon>Stenosarchaea group</taxon>
        <taxon>Halobacteria</taxon>
        <taxon>Halobacteriales</taxon>
        <taxon>Haloarculaceae</taxon>
        <taxon>Halosimplex</taxon>
    </lineage>
</organism>
<dbReference type="GeneID" id="56079355"/>
<accession>A0A7D5PB25</accession>
<evidence type="ECO:0000256" key="1">
    <source>
        <dbReference type="SAM" id="Phobius"/>
    </source>
</evidence>
<proteinExistence type="predicted"/>
<keyword evidence="1" id="KW-0812">Transmembrane</keyword>
<gene>
    <name evidence="2" type="ORF">HZS55_15790</name>
</gene>
<protein>
    <submittedName>
        <fullName evidence="2">Uncharacterized protein</fullName>
    </submittedName>
</protein>
<dbReference type="Proteomes" id="UP000509667">
    <property type="component" value="Chromosome"/>
</dbReference>
<dbReference type="OrthoDB" id="380294at2157"/>
<keyword evidence="1" id="KW-0472">Membrane</keyword>